<dbReference type="EMBL" id="DTPE01000028">
    <property type="protein sequence ID" value="HGE74633.1"/>
    <property type="molecule type" value="Genomic_DNA"/>
</dbReference>
<feature type="transmembrane region" description="Helical" evidence="6">
    <location>
        <begin position="158"/>
        <end position="179"/>
    </location>
</feature>
<dbReference type="PANTHER" id="PTHR32196">
    <property type="entry name" value="ABC TRANSPORTER PERMEASE PROTEIN YPHD-RELATED-RELATED"/>
    <property type="match status" value="1"/>
</dbReference>
<dbReference type="GO" id="GO:0005886">
    <property type="term" value="C:plasma membrane"/>
    <property type="evidence" value="ECO:0007669"/>
    <property type="project" value="UniProtKB-SubCell"/>
</dbReference>
<keyword evidence="5 6" id="KW-0472">Membrane</keyword>
<dbReference type="PANTHER" id="PTHR32196:SF72">
    <property type="entry name" value="RIBOSE IMPORT PERMEASE PROTEIN RBSC"/>
    <property type="match status" value="1"/>
</dbReference>
<comment type="subcellular location">
    <subcellularLocation>
        <location evidence="1">Cell membrane</location>
        <topology evidence="1">Multi-pass membrane protein</topology>
    </subcellularLocation>
</comment>
<dbReference type="InterPro" id="IPR001851">
    <property type="entry name" value="ABC_transp_permease"/>
</dbReference>
<keyword evidence="2" id="KW-1003">Cell membrane</keyword>
<dbReference type="Pfam" id="PF02653">
    <property type="entry name" value="BPD_transp_2"/>
    <property type="match status" value="1"/>
</dbReference>
<evidence type="ECO:0000256" key="2">
    <source>
        <dbReference type="ARBA" id="ARBA00022475"/>
    </source>
</evidence>
<keyword evidence="4 6" id="KW-1133">Transmembrane helix</keyword>
<feature type="transmembrane region" description="Helical" evidence="6">
    <location>
        <begin position="119"/>
        <end position="138"/>
    </location>
</feature>
<dbReference type="GO" id="GO:0022857">
    <property type="term" value="F:transmembrane transporter activity"/>
    <property type="evidence" value="ECO:0007669"/>
    <property type="project" value="InterPro"/>
</dbReference>
<feature type="transmembrane region" description="Helical" evidence="6">
    <location>
        <begin position="289"/>
        <end position="309"/>
    </location>
</feature>
<evidence type="ECO:0000256" key="1">
    <source>
        <dbReference type="ARBA" id="ARBA00004651"/>
    </source>
</evidence>
<reference evidence="7" key="1">
    <citation type="journal article" date="2020" name="mSystems">
        <title>Genome- and Community-Level Interaction Insights into Carbon Utilization and Element Cycling Functions of Hydrothermarchaeota in Hydrothermal Sediment.</title>
        <authorList>
            <person name="Zhou Z."/>
            <person name="Liu Y."/>
            <person name="Xu W."/>
            <person name="Pan J."/>
            <person name="Luo Z.H."/>
            <person name="Li M."/>
        </authorList>
    </citation>
    <scope>NUCLEOTIDE SEQUENCE [LARGE SCALE GENOMIC DNA]</scope>
    <source>
        <strain evidence="7">SpSt-966</strain>
    </source>
</reference>
<protein>
    <submittedName>
        <fullName evidence="7">Ribose ABC transporter permease</fullName>
    </submittedName>
</protein>
<evidence type="ECO:0000256" key="6">
    <source>
        <dbReference type="SAM" id="Phobius"/>
    </source>
</evidence>
<feature type="transmembrane region" description="Helical" evidence="6">
    <location>
        <begin position="247"/>
        <end position="277"/>
    </location>
</feature>
<comment type="caution">
    <text evidence="7">The sequence shown here is derived from an EMBL/GenBank/DDBJ whole genome shotgun (WGS) entry which is preliminary data.</text>
</comment>
<sequence>MTFSTNTFIRRYGVIFGLIGIIIFFAVESPNYFFTSSNFILISKQSSINILLALGEMFVILTAGIDLSVGAIAGIVGAIAAGTTVATGNILLGIITGLAVGIGFGIVNGVIVAFAKVPAFIATLATMSAIGGITLIYTQGEPIWNLPSSFDYIGQGNLLDIPFSIILMALAFVVLWIVLERTKYGRHVYAVGGNIRASRAAGIKISQILISVYAISGLLAAIGGIVLASRLGTAEPGAGSGYELDAIAAVVLGGTSLFGGEGWIVGTIIGGFIIAVLNNGMTIMNISAYYQEVVKGLVILLAVMLTSFGKKYWNE</sequence>
<feature type="transmembrane region" description="Helical" evidence="6">
    <location>
        <begin position="208"/>
        <end position="227"/>
    </location>
</feature>
<name>A0A7V3RDK2_9BACT</name>
<gene>
    <name evidence="7" type="ORF">ENX73_00710</name>
</gene>
<keyword evidence="3 6" id="KW-0812">Transmembrane</keyword>
<dbReference type="AlphaFoldDB" id="A0A7V3RDK2"/>
<evidence type="ECO:0000313" key="7">
    <source>
        <dbReference type="EMBL" id="HGE74633.1"/>
    </source>
</evidence>
<evidence type="ECO:0000256" key="4">
    <source>
        <dbReference type="ARBA" id="ARBA00022989"/>
    </source>
</evidence>
<evidence type="ECO:0000256" key="5">
    <source>
        <dbReference type="ARBA" id="ARBA00023136"/>
    </source>
</evidence>
<feature type="transmembrane region" description="Helical" evidence="6">
    <location>
        <begin position="50"/>
        <end position="80"/>
    </location>
</feature>
<feature type="transmembrane region" description="Helical" evidence="6">
    <location>
        <begin position="86"/>
        <end position="107"/>
    </location>
</feature>
<dbReference type="CDD" id="cd06579">
    <property type="entry name" value="TM_PBP1_transp_AraH_like"/>
    <property type="match status" value="1"/>
</dbReference>
<organism evidence="7">
    <name type="scientific">Mesoaciditoga lauensis</name>
    <dbReference type="NCBI Taxonomy" id="1495039"/>
    <lineage>
        <taxon>Bacteria</taxon>
        <taxon>Thermotogati</taxon>
        <taxon>Thermotogota</taxon>
        <taxon>Thermotogae</taxon>
        <taxon>Mesoaciditogales</taxon>
        <taxon>Mesoaciditogaceae</taxon>
        <taxon>Mesoaciditoga</taxon>
    </lineage>
</organism>
<proteinExistence type="predicted"/>
<evidence type="ECO:0000256" key="3">
    <source>
        <dbReference type="ARBA" id="ARBA00022692"/>
    </source>
</evidence>
<accession>A0A7V3RDK2</accession>
<feature type="transmembrane region" description="Helical" evidence="6">
    <location>
        <begin position="12"/>
        <end position="29"/>
    </location>
</feature>